<accession>A0A6I6DEQ6</accession>
<comment type="similarity">
    <text evidence="1 4">Belongs to the GTP cyclohydrolase I type 2/NIF3 family.</text>
</comment>
<dbReference type="SUPFAM" id="SSF102705">
    <property type="entry name" value="NIF3 (NGG1p interacting factor 3)-like"/>
    <property type="match status" value="1"/>
</dbReference>
<feature type="binding site" evidence="5">
    <location>
        <position position="67"/>
    </location>
    <ligand>
        <name>a divalent metal cation</name>
        <dbReference type="ChEBI" id="CHEBI:60240"/>
        <label>1</label>
    </ligand>
</feature>
<dbReference type="InterPro" id="IPR017221">
    <property type="entry name" value="DUF34/NIF3_bac"/>
</dbReference>
<dbReference type="OrthoDB" id="9792792at2"/>
<dbReference type="PANTHER" id="PTHR13799:SF14">
    <property type="entry name" value="GTP CYCLOHYDROLASE 1 TYPE 2 HOMOLOG"/>
    <property type="match status" value="1"/>
</dbReference>
<dbReference type="GO" id="GO:0005737">
    <property type="term" value="C:cytoplasm"/>
    <property type="evidence" value="ECO:0007669"/>
    <property type="project" value="TreeGrafter"/>
</dbReference>
<feature type="binding site" evidence="5">
    <location>
        <position position="335"/>
    </location>
    <ligand>
        <name>a divalent metal cation</name>
        <dbReference type="ChEBI" id="CHEBI:60240"/>
        <label>1</label>
    </ligand>
</feature>
<dbReference type="PANTHER" id="PTHR13799">
    <property type="entry name" value="NGG1 INTERACTING FACTOR 3"/>
    <property type="match status" value="1"/>
</dbReference>
<protein>
    <recommendedName>
        <fullName evidence="2 4">GTP cyclohydrolase 1 type 2 homolog</fullName>
    </recommendedName>
</protein>
<dbReference type="Gene3D" id="3.30.70.120">
    <property type="match status" value="1"/>
</dbReference>
<dbReference type="InterPro" id="IPR002678">
    <property type="entry name" value="DUF34/NIF3"/>
</dbReference>
<dbReference type="InterPro" id="IPR036069">
    <property type="entry name" value="DUF34/NIF3_sf"/>
</dbReference>
<evidence type="ECO:0000256" key="4">
    <source>
        <dbReference type="PIRNR" id="PIRNR037489"/>
    </source>
</evidence>
<evidence type="ECO:0000256" key="1">
    <source>
        <dbReference type="ARBA" id="ARBA00006964"/>
    </source>
</evidence>
<evidence type="ECO:0000256" key="5">
    <source>
        <dbReference type="PIRSR" id="PIRSR602678-1"/>
    </source>
</evidence>
<dbReference type="GO" id="GO:0016787">
    <property type="term" value="F:hydrolase activity"/>
    <property type="evidence" value="ECO:0007669"/>
    <property type="project" value="UniProtKB-KW"/>
</dbReference>
<dbReference type="FunFam" id="3.30.70.120:FF:000006">
    <property type="entry name" value="GTP cyclohydrolase 1 type 2 homolog"/>
    <property type="match status" value="1"/>
</dbReference>
<dbReference type="EMBL" id="CP046457">
    <property type="protein sequence ID" value="QGT99008.1"/>
    <property type="molecule type" value="Genomic_DNA"/>
</dbReference>
<dbReference type="NCBIfam" id="TIGR00486">
    <property type="entry name" value="YbgI_SA1388"/>
    <property type="match status" value="1"/>
</dbReference>
<keyword evidence="7" id="KW-1185">Reference proteome</keyword>
<organism evidence="6 7">
    <name type="scientific">Candidatus Syntrophocurvum alkaliphilum</name>
    <dbReference type="NCBI Taxonomy" id="2293317"/>
    <lineage>
        <taxon>Bacteria</taxon>
        <taxon>Bacillati</taxon>
        <taxon>Bacillota</taxon>
        <taxon>Clostridia</taxon>
        <taxon>Eubacteriales</taxon>
        <taxon>Syntrophomonadaceae</taxon>
        <taxon>Candidatus Syntrophocurvum</taxon>
    </lineage>
</organism>
<evidence type="ECO:0000313" key="7">
    <source>
        <dbReference type="Proteomes" id="UP000426444"/>
    </source>
</evidence>
<dbReference type="InterPro" id="IPR015867">
    <property type="entry name" value="N-reg_PII/ATP_PRibTrfase_C"/>
</dbReference>
<dbReference type="Gene3D" id="3.40.1390.30">
    <property type="entry name" value="NIF3 (NGG1p interacting factor 3)-like"/>
    <property type="match status" value="1"/>
</dbReference>
<name>A0A6I6DEQ6_9FIRM</name>
<proteinExistence type="inferred from homology"/>
<dbReference type="FunFam" id="3.40.1390.30:FF:000001">
    <property type="entry name" value="GTP cyclohydrolase 1 type 2"/>
    <property type="match status" value="1"/>
</dbReference>
<keyword evidence="6" id="KW-0378">Hydrolase</keyword>
<dbReference type="Proteomes" id="UP000426444">
    <property type="component" value="Chromosome"/>
</dbReference>
<evidence type="ECO:0000256" key="3">
    <source>
        <dbReference type="ARBA" id="ARBA00022723"/>
    </source>
</evidence>
<reference evidence="7" key="1">
    <citation type="journal article" date="2019" name="Microbiology">
        <title>Complete Genome Sequence of an Uncultured Bacterium of the Candidate Phylum Bipolaricaulota.</title>
        <authorList>
            <person name="Kadnikov V.V."/>
            <person name="Mardanov A.V."/>
            <person name="Beletsky A.V."/>
            <person name="Frank Y.A."/>
            <person name="Karnachuk O.V."/>
            <person name="Ravin N.V."/>
        </authorList>
    </citation>
    <scope>NUCLEOTIDE SEQUENCE [LARGE SCALE GENOMIC DNA]</scope>
</reference>
<feature type="binding site" evidence="5">
    <location>
        <position position="66"/>
    </location>
    <ligand>
        <name>a divalent metal cation</name>
        <dbReference type="ChEBI" id="CHEBI:60240"/>
        <label>1</label>
    </ligand>
</feature>
<evidence type="ECO:0000256" key="2">
    <source>
        <dbReference type="ARBA" id="ARBA00022112"/>
    </source>
</evidence>
<dbReference type="KEGG" id="salq:SYNTR_0415"/>
<sequence>MVVMTKNIISILEKHFPLYLAEEWDNSGLQIGSFNQNVNNILIALDMDNTTLEKAITEQADMIITHHPFFFKGIKSINVENTQGKIIKELINRNISLYTAHTNLDLADQGLNQALAELLELEEIKPLNKAYIENLYKLVVFVPQTHINKVRKAVSEAGAGHIGNYSDCTFRTAGTGTFLPREGTNPFIGEKDKLEEVNEFKMETILPEKHIRNVLENMNKAHPYEEVAYDLYPLKNEGKIYSPGRKGILANEIKLEEFANMVKNKLNADHIRIIGDFEKVIKKVAVVSGSGASFINMAKSQRVDLLVTSDVKYHEAKNAQEAGLAIIDAGHQYTEDIMVNYLKDLLSKEFLKNMFNVNISTSFSARVFKYL</sequence>
<dbReference type="RefSeq" id="WP_156202946.1">
    <property type="nucleotide sequence ID" value="NZ_CP046457.1"/>
</dbReference>
<evidence type="ECO:0000313" key="6">
    <source>
        <dbReference type="EMBL" id="QGT99008.1"/>
    </source>
</evidence>
<keyword evidence="3 4" id="KW-0479">Metal-binding</keyword>
<dbReference type="GO" id="GO:0046872">
    <property type="term" value="F:metal ion binding"/>
    <property type="evidence" value="ECO:0007669"/>
    <property type="project" value="UniProtKB-UniRule"/>
</dbReference>
<dbReference type="AlphaFoldDB" id="A0A6I6DEQ6"/>
<feature type="binding site" evidence="5">
    <location>
        <position position="331"/>
    </location>
    <ligand>
        <name>a divalent metal cation</name>
        <dbReference type="ChEBI" id="CHEBI:60240"/>
        <label>1</label>
    </ligand>
</feature>
<dbReference type="PIRSF" id="PIRSF037489">
    <property type="entry name" value="UCP037489_NIF3_YqfO"/>
    <property type="match status" value="1"/>
</dbReference>
<dbReference type="Pfam" id="PF01784">
    <property type="entry name" value="DUF34_NIF3"/>
    <property type="match status" value="1"/>
</dbReference>
<feature type="binding site" evidence="5">
    <location>
        <position position="105"/>
    </location>
    <ligand>
        <name>a divalent metal cation</name>
        <dbReference type="ChEBI" id="CHEBI:60240"/>
        <label>1</label>
    </ligand>
</feature>
<gene>
    <name evidence="6" type="ORF">SYNTR_0415</name>
</gene>